<dbReference type="Pfam" id="PF09772">
    <property type="entry name" value="Tmem26"/>
    <property type="match status" value="1"/>
</dbReference>
<dbReference type="PANTHER" id="PTHR22168">
    <property type="entry name" value="TMEM26 PROTEIN"/>
    <property type="match status" value="1"/>
</dbReference>
<gene>
    <name evidence="3" type="ORF">V1264_011953</name>
</gene>
<feature type="region of interest" description="Disordered" evidence="1">
    <location>
        <begin position="337"/>
        <end position="370"/>
    </location>
</feature>
<keyword evidence="2" id="KW-0812">Transmembrane</keyword>
<evidence type="ECO:0000256" key="1">
    <source>
        <dbReference type="SAM" id="MobiDB-lite"/>
    </source>
</evidence>
<organism evidence="3 4">
    <name type="scientific">Littorina saxatilis</name>
    <dbReference type="NCBI Taxonomy" id="31220"/>
    <lineage>
        <taxon>Eukaryota</taxon>
        <taxon>Metazoa</taxon>
        <taxon>Spiralia</taxon>
        <taxon>Lophotrochozoa</taxon>
        <taxon>Mollusca</taxon>
        <taxon>Gastropoda</taxon>
        <taxon>Caenogastropoda</taxon>
        <taxon>Littorinimorpha</taxon>
        <taxon>Littorinoidea</taxon>
        <taxon>Littorinidae</taxon>
        <taxon>Littorina</taxon>
    </lineage>
</organism>
<dbReference type="InterPro" id="IPR019169">
    <property type="entry name" value="Transmembrane_26"/>
</dbReference>
<keyword evidence="2" id="KW-1133">Transmembrane helix</keyword>
<keyword evidence="2" id="KW-0472">Membrane</keyword>
<name>A0AAN9GKV0_9CAEN</name>
<comment type="caution">
    <text evidence="3">The sequence shown here is derived from an EMBL/GenBank/DDBJ whole genome shotgun (WGS) entry which is preliminary data.</text>
</comment>
<evidence type="ECO:0008006" key="5">
    <source>
        <dbReference type="Google" id="ProtNLM"/>
    </source>
</evidence>
<dbReference type="AlphaFoldDB" id="A0AAN9GKV0"/>
<accession>A0AAN9GKV0</accession>
<feature type="transmembrane region" description="Helical" evidence="2">
    <location>
        <begin position="302"/>
        <end position="322"/>
    </location>
</feature>
<keyword evidence="4" id="KW-1185">Reference proteome</keyword>
<reference evidence="3 4" key="1">
    <citation type="submission" date="2024-02" db="EMBL/GenBank/DDBJ databases">
        <title>Chromosome-scale genome assembly of the rough periwinkle Littorina saxatilis.</title>
        <authorList>
            <person name="De Jode A."/>
            <person name="Faria R."/>
            <person name="Formenti G."/>
            <person name="Sims Y."/>
            <person name="Smith T.P."/>
            <person name="Tracey A."/>
            <person name="Wood J.M.D."/>
            <person name="Zagrodzka Z.B."/>
            <person name="Johannesson K."/>
            <person name="Butlin R.K."/>
            <person name="Leder E.H."/>
        </authorList>
    </citation>
    <scope>NUCLEOTIDE SEQUENCE [LARGE SCALE GENOMIC DNA]</scope>
    <source>
        <strain evidence="3">Snail1</strain>
        <tissue evidence="3">Muscle</tissue>
    </source>
</reference>
<feature type="transmembrane region" description="Helical" evidence="2">
    <location>
        <begin position="68"/>
        <end position="86"/>
    </location>
</feature>
<feature type="transmembrane region" description="Helical" evidence="2">
    <location>
        <begin position="98"/>
        <end position="117"/>
    </location>
</feature>
<evidence type="ECO:0000313" key="3">
    <source>
        <dbReference type="EMBL" id="KAK7112503.1"/>
    </source>
</evidence>
<evidence type="ECO:0000313" key="4">
    <source>
        <dbReference type="Proteomes" id="UP001374579"/>
    </source>
</evidence>
<feature type="transmembrane region" description="Helical" evidence="2">
    <location>
        <begin position="40"/>
        <end position="62"/>
    </location>
</feature>
<sequence>MTAPQRDADEGSTDGLHSSSERYEQGGKDLCKAFQGKYRVAVAILVRLILLVHSVLAVWLVVSLTDRTWLWMLLGVNLLLVLETIFTLAKRGGRESKWICPCFVAYLAAVLPPIWLVEMDRLNRYNDALDKSNNLTSLVEVNGLTVPIRLEPEVWVSVMEQTLLFLLVLCRWLLPRGDISRHELSQLLFVFMGIASDNMELFELFDEPEVRGDRVLTYVVLGVWSLSLLQFVFVLTATKNTLKLRGVQPAITAARTRQKKKKHGVCEFMFTTEIWSLLFSVVVQDGPYAATRIYTLLTYDLLTYSIIFFICKNLLVISLVFYRLAIICVERCIDDDDDEDDDDDDDSVTQNGGGRTVPSRNKTLLSGARVEPAPVPMTLFNRNTDSF</sequence>
<evidence type="ECO:0000256" key="2">
    <source>
        <dbReference type="SAM" id="Phobius"/>
    </source>
</evidence>
<proteinExistence type="predicted"/>
<dbReference type="Proteomes" id="UP001374579">
    <property type="component" value="Unassembled WGS sequence"/>
</dbReference>
<dbReference type="EMBL" id="JBAMIC010000002">
    <property type="protein sequence ID" value="KAK7112503.1"/>
    <property type="molecule type" value="Genomic_DNA"/>
</dbReference>
<feature type="transmembrane region" description="Helical" evidence="2">
    <location>
        <begin position="265"/>
        <end position="282"/>
    </location>
</feature>
<feature type="region of interest" description="Disordered" evidence="1">
    <location>
        <begin position="1"/>
        <end position="22"/>
    </location>
</feature>
<protein>
    <recommendedName>
        <fullName evidence="5">Transmembrane protein 26</fullName>
    </recommendedName>
</protein>
<feature type="compositionally biased region" description="Acidic residues" evidence="1">
    <location>
        <begin position="337"/>
        <end position="347"/>
    </location>
</feature>
<feature type="transmembrane region" description="Helical" evidence="2">
    <location>
        <begin position="217"/>
        <end position="235"/>
    </location>
</feature>